<dbReference type="Gene3D" id="3.40.50.10440">
    <property type="entry name" value="Dihydroxyacetone kinase, domain 1"/>
    <property type="match status" value="1"/>
</dbReference>
<reference evidence="2 3" key="1">
    <citation type="submission" date="2016-10" db="EMBL/GenBank/DDBJ databases">
        <authorList>
            <person name="Varghese N."/>
            <person name="Submissions S."/>
        </authorList>
    </citation>
    <scope>NUCLEOTIDE SEQUENCE [LARGE SCALE GENOMIC DNA]</scope>
    <source>
        <strain evidence="2 3">ATCC 19403</strain>
    </source>
</reference>
<protein>
    <submittedName>
        <fullName evidence="2">EDD domain protein, DegV family</fullName>
    </submittedName>
</protein>
<dbReference type="InterPro" id="IPR050270">
    <property type="entry name" value="DegV_domain_contain"/>
</dbReference>
<dbReference type="PANTHER" id="PTHR33434:SF2">
    <property type="entry name" value="FATTY ACID-BINDING PROTEIN TM_1468"/>
    <property type="match status" value="1"/>
</dbReference>
<evidence type="ECO:0000256" key="1">
    <source>
        <dbReference type="ARBA" id="ARBA00023121"/>
    </source>
</evidence>
<organism evidence="2 3">
    <name type="scientific">Lacrimispora sphenoides JCM 1415</name>
    <dbReference type="NCBI Taxonomy" id="1297793"/>
    <lineage>
        <taxon>Bacteria</taxon>
        <taxon>Bacillati</taxon>
        <taxon>Bacillota</taxon>
        <taxon>Clostridia</taxon>
        <taxon>Lachnospirales</taxon>
        <taxon>Lachnospiraceae</taxon>
        <taxon>Lacrimispora</taxon>
    </lineage>
</organism>
<dbReference type="EMBL" id="LT630003">
    <property type="protein sequence ID" value="SET90255.1"/>
    <property type="molecule type" value="Genomic_DNA"/>
</dbReference>
<evidence type="ECO:0000313" key="3">
    <source>
        <dbReference type="Proteomes" id="UP000198970"/>
    </source>
</evidence>
<dbReference type="InterPro" id="IPR043168">
    <property type="entry name" value="DegV_C"/>
</dbReference>
<dbReference type="NCBIfam" id="TIGR00762">
    <property type="entry name" value="DegV"/>
    <property type="match status" value="1"/>
</dbReference>
<dbReference type="PROSITE" id="PS51482">
    <property type="entry name" value="DEGV"/>
    <property type="match status" value="1"/>
</dbReference>
<dbReference type="Pfam" id="PF02645">
    <property type="entry name" value="DegV"/>
    <property type="match status" value="1"/>
</dbReference>
<dbReference type="Proteomes" id="UP000198970">
    <property type="component" value="Chromosome I"/>
</dbReference>
<gene>
    <name evidence="2" type="ORF">SAMN02745906_2855</name>
</gene>
<dbReference type="SUPFAM" id="SSF82549">
    <property type="entry name" value="DAK1/DegV-like"/>
    <property type="match status" value="1"/>
</dbReference>
<keyword evidence="3" id="KW-1185">Reference proteome</keyword>
<evidence type="ECO:0000313" key="2">
    <source>
        <dbReference type="EMBL" id="SET90255.1"/>
    </source>
</evidence>
<dbReference type="PANTHER" id="PTHR33434">
    <property type="entry name" value="DEGV DOMAIN-CONTAINING PROTEIN DR_1986-RELATED"/>
    <property type="match status" value="1"/>
</dbReference>
<dbReference type="Gene3D" id="3.30.1180.10">
    <property type="match status" value="1"/>
</dbReference>
<keyword evidence="1" id="KW-0446">Lipid-binding</keyword>
<name>A0ABY1CCJ2_9FIRM</name>
<dbReference type="InterPro" id="IPR003797">
    <property type="entry name" value="DegV"/>
</dbReference>
<sequence>MSYKIIGDSCLDLTADLKKDPHFQIIPLTLQVGNTHVIDDETFDQKSFLELVKSSSECPKTACPSPEFYKEAFECDVDQIFVITLSEHLSGSYNSAVLGKRLYEEEHGNDGKKIAVLGSDSASAGQLNIALYVQSLCQASLPFEEIEEKARTFIKNMKTYFVLESLDTLRKNGRLTGLQAFFATALNIKPVMGANSGVIIKLDQARGINKALARMVEIAIKDGGETRDKVLTIAHCNNPGRAEHVKQEMLKQAVFKDVLIVETAGVATVYANDGGIILTL</sequence>
<dbReference type="RefSeq" id="WP_100042672.1">
    <property type="nucleotide sequence ID" value="NZ_LT630003.1"/>
</dbReference>
<accession>A0ABY1CCJ2</accession>
<proteinExistence type="predicted"/>
<dbReference type="Gene3D" id="2.20.28.50">
    <property type="entry name" value="degv family protein"/>
    <property type="match status" value="1"/>
</dbReference>